<name>A0ABU7RJL2_9BACT</name>
<dbReference type="SUPFAM" id="SSF55961">
    <property type="entry name" value="Bet v1-like"/>
    <property type="match status" value="1"/>
</dbReference>
<comment type="caution">
    <text evidence="1">The sequence shown here is derived from an EMBL/GenBank/DDBJ whole genome shotgun (WGS) entry which is preliminary data.</text>
</comment>
<dbReference type="RefSeq" id="WP_330975561.1">
    <property type="nucleotide sequence ID" value="NZ_JAZGLY010000008.1"/>
</dbReference>
<dbReference type="Proteomes" id="UP001357452">
    <property type="component" value="Unassembled WGS sequence"/>
</dbReference>
<sequence>MQKLQFKKEINASAQKVYETMLGLKSKATYEYWTATFNPNSTYEGSWNKGSKILFVGIDENGKKSGMVSEIVEHKPANFISIRHYGFLEGDTEVTTGEQVEKWAGGHENYSFQEHNGITTVTVEMDTIDEYLDYFNNTYPKALDKLKEISEQQ</sequence>
<evidence type="ECO:0000313" key="1">
    <source>
        <dbReference type="EMBL" id="MEE6188159.1"/>
    </source>
</evidence>
<dbReference type="Gene3D" id="3.30.530.20">
    <property type="match status" value="1"/>
</dbReference>
<keyword evidence="2" id="KW-1185">Reference proteome</keyword>
<dbReference type="InterPro" id="IPR023393">
    <property type="entry name" value="START-like_dom_sf"/>
</dbReference>
<organism evidence="1 2">
    <name type="scientific">Niabella digestorum</name>
    <dbReference type="NCBI Taxonomy" id="3117701"/>
    <lineage>
        <taxon>Bacteria</taxon>
        <taxon>Pseudomonadati</taxon>
        <taxon>Bacteroidota</taxon>
        <taxon>Chitinophagia</taxon>
        <taxon>Chitinophagales</taxon>
        <taxon>Chitinophagaceae</taxon>
        <taxon>Niabella</taxon>
    </lineage>
</organism>
<evidence type="ECO:0000313" key="2">
    <source>
        <dbReference type="Proteomes" id="UP001357452"/>
    </source>
</evidence>
<protein>
    <submittedName>
        <fullName evidence="1">SRPBCC domain-containing protein</fullName>
    </submittedName>
</protein>
<proteinExistence type="predicted"/>
<gene>
    <name evidence="1" type="ORF">V2H41_12835</name>
</gene>
<dbReference type="EMBL" id="JAZGLY010000008">
    <property type="protein sequence ID" value="MEE6188159.1"/>
    <property type="molecule type" value="Genomic_DNA"/>
</dbReference>
<accession>A0ABU7RJL2</accession>
<reference evidence="1 2" key="1">
    <citation type="submission" date="2024-01" db="EMBL/GenBank/DDBJ databases">
        <title>Niabella digestum sp. nov., isolated from waste digestion system.</title>
        <authorList>
            <person name="Zhang L."/>
        </authorList>
    </citation>
    <scope>NUCLEOTIDE SEQUENCE [LARGE SCALE GENOMIC DNA]</scope>
    <source>
        <strain evidence="1 2">A18</strain>
    </source>
</reference>